<feature type="domain" description="WYL" evidence="2">
    <location>
        <begin position="127"/>
        <end position="193"/>
    </location>
</feature>
<name>A0A0D6PC36_9PROT</name>
<dbReference type="PANTHER" id="PTHR34580:SF3">
    <property type="entry name" value="PROTEIN PAFB"/>
    <property type="match status" value="1"/>
</dbReference>
<dbReference type="RefSeq" id="WP_048877248.1">
    <property type="nucleotide sequence ID" value="NZ_BANC01000007.1"/>
</dbReference>
<dbReference type="Pfam" id="PF26107">
    <property type="entry name" value="BrxR_CTD"/>
    <property type="match status" value="1"/>
</dbReference>
<dbReference type="InterPro" id="IPR026881">
    <property type="entry name" value="WYL_dom"/>
</dbReference>
<organism evidence="5 6">
    <name type="scientific">Acidocella aminolytica 101 = DSM 11237</name>
    <dbReference type="NCBI Taxonomy" id="1120923"/>
    <lineage>
        <taxon>Bacteria</taxon>
        <taxon>Pseudomonadati</taxon>
        <taxon>Pseudomonadota</taxon>
        <taxon>Alphaproteobacteria</taxon>
        <taxon>Acetobacterales</taxon>
        <taxon>Acidocellaceae</taxon>
        <taxon>Acidocella</taxon>
    </lineage>
</organism>
<feature type="compositionally biased region" description="Polar residues" evidence="1">
    <location>
        <begin position="303"/>
        <end position="313"/>
    </location>
</feature>
<comment type="caution">
    <text evidence="5">The sequence shown here is derived from an EMBL/GenBank/DDBJ whole genome shotgun (WGS) entry which is preliminary data.</text>
</comment>
<dbReference type="PROSITE" id="PS52050">
    <property type="entry name" value="WYL"/>
    <property type="match status" value="1"/>
</dbReference>
<feature type="domain" description="DNA-binding transcriptional repressor CapW winged helix-turn-helix" evidence="4">
    <location>
        <begin position="13"/>
        <end position="93"/>
    </location>
</feature>
<evidence type="ECO:0000313" key="5">
    <source>
        <dbReference type="EMBL" id="GAN78763.1"/>
    </source>
</evidence>
<feature type="region of interest" description="Disordered" evidence="1">
    <location>
        <begin position="287"/>
        <end position="313"/>
    </location>
</feature>
<dbReference type="Pfam" id="PF13280">
    <property type="entry name" value="WYL"/>
    <property type="match status" value="1"/>
</dbReference>
<dbReference type="OrthoDB" id="6400324at2"/>
<dbReference type="InterPro" id="IPR016634">
    <property type="entry name" value="CapW-like"/>
</dbReference>
<evidence type="ECO:0000259" key="3">
    <source>
        <dbReference type="Pfam" id="PF26107"/>
    </source>
</evidence>
<dbReference type="PANTHER" id="PTHR34580">
    <property type="match status" value="1"/>
</dbReference>
<feature type="domain" description="DNA-binding transcriptional repressor CapW C-terminal dimerisation" evidence="3">
    <location>
        <begin position="213"/>
        <end position="282"/>
    </location>
</feature>
<evidence type="ECO:0000259" key="4">
    <source>
        <dbReference type="Pfam" id="PF26109"/>
    </source>
</evidence>
<sequence length="313" mass="35811">MADDNEQHLRWGVRRRLEFIDFRLFWEGRFNRKALADGFGISSQQASADIAQYESMAPDNLSYDAALKAYVRTANFKPRFIGQSTDRFLLQLAAIESDWMRKEDSWFDALPPAEVVGLSSRKTDPGHLLAVLDAIRNRLELKVEYHSMTGSAAPARTIAPHALAHSKGRWYARSWSREHNDFRDYSLNRIQRVFDPRPCPVDPKLDFEWAHTINLILVPNPALTEERQKAVAGEYEMTNGERKVPTRLSLSFYLMSEFNLDVEEGKLAPEKQQLILNNRTEVEQARAAARQMSKEALARGPRVTTQPSPLARP</sequence>
<dbReference type="InterPro" id="IPR051534">
    <property type="entry name" value="CBASS_pafABC_assoc_protein"/>
</dbReference>
<dbReference type="PIRSF" id="PIRSF015558">
    <property type="entry name" value="Txn_reg_DeoR_prd"/>
    <property type="match status" value="1"/>
</dbReference>
<dbReference type="EMBL" id="BANC01000007">
    <property type="protein sequence ID" value="GAN78763.1"/>
    <property type="molecule type" value="Genomic_DNA"/>
</dbReference>
<dbReference type="Proteomes" id="UP000032668">
    <property type="component" value="Unassembled WGS sequence"/>
</dbReference>
<proteinExistence type="predicted"/>
<evidence type="ECO:0000259" key="2">
    <source>
        <dbReference type="Pfam" id="PF13280"/>
    </source>
</evidence>
<dbReference type="STRING" id="1120923.SAMN02746095_01224"/>
<gene>
    <name evidence="5" type="ORF">Aam_007_050</name>
</gene>
<dbReference type="InterPro" id="IPR059020">
    <property type="entry name" value="CapW_CTD"/>
</dbReference>
<keyword evidence="6" id="KW-1185">Reference proteome</keyword>
<dbReference type="InterPro" id="IPR059019">
    <property type="entry name" value="WHD_CapW"/>
</dbReference>
<accession>A0A0D6PC36</accession>
<dbReference type="AlphaFoldDB" id="A0A0D6PC36"/>
<evidence type="ECO:0000313" key="6">
    <source>
        <dbReference type="Proteomes" id="UP000032668"/>
    </source>
</evidence>
<reference evidence="5 6" key="1">
    <citation type="submission" date="2012-11" db="EMBL/GenBank/DDBJ databases">
        <title>Whole genome sequence of Acidocella aminolytica 101 = DSM 11237.</title>
        <authorList>
            <person name="Azuma Y."/>
            <person name="Higashiura N."/>
            <person name="Hirakawa H."/>
            <person name="Matsushita K."/>
        </authorList>
    </citation>
    <scope>NUCLEOTIDE SEQUENCE [LARGE SCALE GENOMIC DNA]</scope>
    <source>
        <strain evidence="6">101 / DSM 11237</strain>
    </source>
</reference>
<evidence type="ECO:0000256" key="1">
    <source>
        <dbReference type="SAM" id="MobiDB-lite"/>
    </source>
</evidence>
<protein>
    <submittedName>
        <fullName evidence="5">Transcriptional regulator</fullName>
    </submittedName>
</protein>
<dbReference type="Pfam" id="PF26109">
    <property type="entry name" value="WHD_BrxR"/>
    <property type="match status" value="1"/>
</dbReference>